<proteinExistence type="predicted"/>
<keyword evidence="5" id="KW-1185">Reference proteome</keyword>
<sequence>MAGQLAGRHFAPAQLLFLQLALAANAAGILAGAVALYGEVSVQRQLAIDLAARISSTLEEGEDEPGEPIFAQPAWIVRAAEKCCYASLAASLVLWVAFVAMACPSLS</sequence>
<evidence type="ECO:0000313" key="5">
    <source>
        <dbReference type="Proteomes" id="UP000623509"/>
    </source>
</evidence>
<keyword evidence="1" id="KW-0472">Membrane</keyword>
<comment type="caution">
    <text evidence="3">The sequence shown here is derived from an EMBL/GenBank/DDBJ whole genome shotgun (WGS) entry which is preliminary data.</text>
</comment>
<gene>
    <name evidence="2" type="ORF">BGI27_03630</name>
    <name evidence="3" type="ORF">CGU29_02670</name>
</gene>
<feature type="transmembrane region" description="Helical" evidence="1">
    <location>
        <begin position="15"/>
        <end position="37"/>
    </location>
</feature>
<keyword evidence="1" id="KW-1133">Transmembrane helix</keyword>
<name>A0A272EXJ6_9RHOO</name>
<reference evidence="3 4" key="2">
    <citation type="submission" date="2017-07" db="EMBL/GenBank/DDBJ databases">
        <title>Candidatus Dactylopiibacterium carminicum, a nitrogen-fixing symbiont of the cochineal insect Dactylopius coccus and Dactylopius opuntiae (Hemiptera: Coccoidea: Dactylopiidae).</title>
        <authorList>
            <person name="Vera A."/>
        </authorList>
    </citation>
    <scope>NUCLEOTIDE SEQUENCE [LARGE SCALE GENOMIC DNA]</scope>
    <source>
        <strain evidence="3 4">NFDCM</strain>
    </source>
</reference>
<evidence type="ECO:0000313" key="4">
    <source>
        <dbReference type="Proteomes" id="UP000216107"/>
    </source>
</evidence>
<accession>A0A272EXJ6</accession>
<dbReference type="EMBL" id="MDUX01000008">
    <property type="protein sequence ID" value="KAF7600159.1"/>
    <property type="molecule type" value="Genomic_DNA"/>
</dbReference>
<organism evidence="3 4">
    <name type="scientific">Candidatus Dactylopiibacterium carminicum</name>
    <dbReference type="NCBI Taxonomy" id="857335"/>
    <lineage>
        <taxon>Bacteria</taxon>
        <taxon>Pseudomonadati</taxon>
        <taxon>Pseudomonadota</taxon>
        <taxon>Betaproteobacteria</taxon>
        <taxon>Rhodocyclales</taxon>
        <taxon>Rhodocyclaceae</taxon>
        <taxon>Candidatus Dactylopiibacterium</taxon>
    </lineage>
</organism>
<reference evidence="2 5" key="1">
    <citation type="submission" date="2016-08" db="EMBL/GenBank/DDBJ databases">
        <title>Candidatus Dactylopiibacterium carminicum genome sequence.</title>
        <authorList>
            <person name="Ramirez-Puebla S.T."/>
            <person name="Ormeno-Orrillo E."/>
            <person name="Vera-Ponce De Leon A."/>
            <person name="Luis L."/>
            <person name="Sanchez-Flores A."/>
            <person name="Monica R."/>
            <person name="Martinez-Romero E."/>
        </authorList>
    </citation>
    <scope>NUCLEOTIDE SEQUENCE [LARGE SCALE GENOMIC DNA]</scope>
    <source>
        <strain evidence="2">END1</strain>
    </source>
</reference>
<dbReference type="Proteomes" id="UP000216107">
    <property type="component" value="Unassembled WGS sequence"/>
</dbReference>
<keyword evidence="1" id="KW-0812">Transmembrane</keyword>
<evidence type="ECO:0000313" key="3">
    <source>
        <dbReference type="EMBL" id="PAS94821.1"/>
    </source>
</evidence>
<feature type="transmembrane region" description="Helical" evidence="1">
    <location>
        <begin position="83"/>
        <end position="102"/>
    </location>
</feature>
<protein>
    <submittedName>
        <fullName evidence="3">Uncharacterized protein</fullName>
    </submittedName>
</protein>
<evidence type="ECO:0000256" key="1">
    <source>
        <dbReference type="SAM" id="Phobius"/>
    </source>
</evidence>
<dbReference type="Proteomes" id="UP000623509">
    <property type="component" value="Unassembled WGS sequence"/>
</dbReference>
<dbReference type="EMBL" id="NMRN01000004">
    <property type="protein sequence ID" value="PAS94821.1"/>
    <property type="molecule type" value="Genomic_DNA"/>
</dbReference>
<dbReference type="AlphaFoldDB" id="A0A272EXJ6"/>
<evidence type="ECO:0000313" key="2">
    <source>
        <dbReference type="EMBL" id="KAF7600159.1"/>
    </source>
</evidence>